<feature type="domain" description="Major facilitator superfamily (MFS) profile" evidence="9">
    <location>
        <begin position="50"/>
        <end position="493"/>
    </location>
</feature>
<evidence type="ECO:0000256" key="8">
    <source>
        <dbReference type="SAM" id="Phobius"/>
    </source>
</evidence>
<organism evidence="10">
    <name type="scientific">Spodoptera frugiperda</name>
    <name type="common">Fall armyworm</name>
    <dbReference type="NCBI Taxonomy" id="7108"/>
    <lineage>
        <taxon>Eukaryota</taxon>
        <taxon>Metazoa</taxon>
        <taxon>Ecdysozoa</taxon>
        <taxon>Arthropoda</taxon>
        <taxon>Hexapoda</taxon>
        <taxon>Insecta</taxon>
        <taxon>Pterygota</taxon>
        <taxon>Neoptera</taxon>
        <taxon>Endopterygota</taxon>
        <taxon>Lepidoptera</taxon>
        <taxon>Glossata</taxon>
        <taxon>Ditrysia</taxon>
        <taxon>Noctuoidea</taxon>
        <taxon>Noctuidae</taxon>
        <taxon>Amphipyrinae</taxon>
        <taxon>Spodoptera</taxon>
    </lineage>
</organism>
<keyword evidence="6" id="KW-0325">Glycoprotein</keyword>
<evidence type="ECO:0000256" key="7">
    <source>
        <dbReference type="SAM" id="MobiDB-lite"/>
    </source>
</evidence>
<dbReference type="InterPro" id="IPR020846">
    <property type="entry name" value="MFS_dom"/>
</dbReference>
<evidence type="ECO:0000256" key="4">
    <source>
        <dbReference type="ARBA" id="ARBA00022989"/>
    </source>
</evidence>
<keyword evidence="3 8" id="KW-0812">Transmembrane</keyword>
<dbReference type="FunFam" id="1.20.1250.20:FF:000067">
    <property type="entry name" value="sialin isoform X2"/>
    <property type="match status" value="1"/>
</dbReference>
<evidence type="ECO:0000256" key="2">
    <source>
        <dbReference type="ARBA" id="ARBA00022475"/>
    </source>
</evidence>
<dbReference type="SUPFAM" id="SSF103473">
    <property type="entry name" value="MFS general substrate transporter"/>
    <property type="match status" value="1"/>
</dbReference>
<dbReference type="Pfam" id="PF07690">
    <property type="entry name" value="MFS_1"/>
    <property type="match status" value="1"/>
</dbReference>
<dbReference type="GO" id="GO:0022857">
    <property type="term" value="F:transmembrane transporter activity"/>
    <property type="evidence" value="ECO:0007669"/>
    <property type="project" value="InterPro"/>
</dbReference>
<feature type="transmembrane region" description="Helical" evidence="8">
    <location>
        <begin position="202"/>
        <end position="224"/>
    </location>
</feature>
<feature type="region of interest" description="Disordered" evidence="7">
    <location>
        <begin position="76"/>
        <end position="102"/>
    </location>
</feature>
<feature type="transmembrane region" description="Helical" evidence="8">
    <location>
        <begin position="341"/>
        <end position="363"/>
    </location>
</feature>
<comment type="subcellular location">
    <subcellularLocation>
        <location evidence="1">Cell membrane</location>
        <topology evidence="1">Multi-pass membrane protein</topology>
    </subcellularLocation>
</comment>
<gene>
    <name evidence="10" type="ORF">SFRICE_005470</name>
</gene>
<feature type="transmembrane region" description="Helical" evidence="8">
    <location>
        <begin position="294"/>
        <end position="315"/>
    </location>
</feature>
<dbReference type="AlphaFoldDB" id="A0A2H1WJX3"/>
<evidence type="ECO:0000256" key="3">
    <source>
        <dbReference type="ARBA" id="ARBA00022692"/>
    </source>
</evidence>
<dbReference type="CDD" id="cd17318">
    <property type="entry name" value="MFS_SLC17"/>
    <property type="match status" value="1"/>
</dbReference>
<evidence type="ECO:0000313" key="10">
    <source>
        <dbReference type="EMBL" id="SOQ53380.1"/>
    </source>
</evidence>
<feature type="compositionally biased region" description="Low complexity" evidence="7">
    <location>
        <begin position="76"/>
        <end position="87"/>
    </location>
</feature>
<keyword evidence="5 8" id="KW-0472">Membrane</keyword>
<evidence type="ECO:0000256" key="5">
    <source>
        <dbReference type="ARBA" id="ARBA00023136"/>
    </source>
</evidence>
<feature type="transmembrane region" description="Helical" evidence="8">
    <location>
        <begin position="167"/>
        <end position="190"/>
    </location>
</feature>
<dbReference type="EMBL" id="ODYU01009153">
    <property type="protein sequence ID" value="SOQ53380.1"/>
    <property type="molecule type" value="Genomic_DNA"/>
</dbReference>
<name>A0A2H1WJX3_SPOFR</name>
<dbReference type="PROSITE" id="PS50850">
    <property type="entry name" value="MFS"/>
    <property type="match status" value="1"/>
</dbReference>
<accession>A0A2H1WJX3</accession>
<feature type="transmembrane region" description="Helical" evidence="8">
    <location>
        <begin position="399"/>
        <end position="418"/>
    </location>
</feature>
<keyword evidence="2" id="KW-1003">Cell membrane</keyword>
<dbReference type="PANTHER" id="PTHR11662">
    <property type="entry name" value="SOLUTE CARRIER FAMILY 17"/>
    <property type="match status" value="1"/>
</dbReference>
<dbReference type="GO" id="GO:0006820">
    <property type="term" value="P:monoatomic anion transport"/>
    <property type="evidence" value="ECO:0007669"/>
    <property type="project" value="TreeGrafter"/>
</dbReference>
<proteinExistence type="predicted"/>
<dbReference type="InterPro" id="IPR011701">
    <property type="entry name" value="MFS"/>
</dbReference>
<dbReference type="GO" id="GO:0005886">
    <property type="term" value="C:plasma membrane"/>
    <property type="evidence" value="ECO:0007669"/>
    <property type="project" value="UniProtKB-SubCell"/>
</dbReference>
<evidence type="ECO:0000259" key="9">
    <source>
        <dbReference type="PROSITE" id="PS50850"/>
    </source>
</evidence>
<keyword evidence="4 8" id="KW-1133">Transmembrane helix</keyword>
<evidence type="ECO:0000256" key="6">
    <source>
        <dbReference type="ARBA" id="ARBA00023180"/>
    </source>
</evidence>
<dbReference type="InterPro" id="IPR050382">
    <property type="entry name" value="MFS_Na/Anion_cotransporter"/>
</dbReference>
<protein>
    <submittedName>
        <fullName evidence="10">SFRICE_005470</fullName>
    </submittedName>
</protein>
<feature type="transmembrane region" description="Helical" evidence="8">
    <location>
        <begin position="230"/>
        <end position="254"/>
    </location>
</feature>
<feature type="transmembrane region" description="Helical" evidence="8">
    <location>
        <begin position="470"/>
        <end position="488"/>
    </location>
</feature>
<dbReference type="Gene3D" id="1.20.1250.20">
    <property type="entry name" value="MFS general substrate transporter like domains"/>
    <property type="match status" value="2"/>
</dbReference>
<sequence length="518" mass="56772">MASSAEESPIINSDIENDVTSSRRNLVEAEPVEETTGWIKCRTVLGIMGFLGFASVYAMRVNLSVAIVAMVNSTTPTPSNSSSDVDVCPASPSSNSSVPQRPGDFNWTVQQQSIVLGSFFYGYVLTQIPGGRIAEMYGGKLVYGLGIFFTAVFTILSPIAAYTDISFFIAVRALAGLAEGVTYPAMHAMLARWIPPLERSKFAAYVYAGSNIGTVITLPISGWLCTLEFAGGWPLCFYIFGGIGVVWFIFWLLLVFDTPQKHPRICPKEIEYIVTTIGPQQEDKPSSSIPWLKFLTCVPLWAILIAQCGQAWVFYTQFTELPSYMNNILHFDIVANSRLSALPYLTAWLGGILLCIFADWTLAKGWISRLNSMKLWNTVSAFIPAFGLLGIAWAGCDRIAVILLLCITSAFGGAAYAGNQMNHIDLSPQFAGTMYGITNAASNICGFMAPYVVGHIIKADQQTLGQWREVFYLAAAIDLGTNLFYLFFASTEEQDWSRSEHDDLTAPAPVESILFPES</sequence>
<dbReference type="FunFam" id="1.20.1250.20:FF:000445">
    <property type="entry name" value="putative inorganic phosphate cotransporter"/>
    <property type="match status" value="1"/>
</dbReference>
<evidence type="ECO:0000256" key="1">
    <source>
        <dbReference type="ARBA" id="ARBA00004651"/>
    </source>
</evidence>
<feature type="transmembrane region" description="Helical" evidence="8">
    <location>
        <begin position="375"/>
        <end position="393"/>
    </location>
</feature>
<feature type="transmembrane region" description="Helical" evidence="8">
    <location>
        <begin position="141"/>
        <end position="161"/>
    </location>
</feature>
<reference evidence="10" key="1">
    <citation type="submission" date="2016-07" db="EMBL/GenBank/DDBJ databases">
        <authorList>
            <person name="Bretaudeau A."/>
        </authorList>
    </citation>
    <scope>NUCLEOTIDE SEQUENCE</scope>
    <source>
        <strain evidence="10">Rice</strain>
        <tissue evidence="10">Whole body</tissue>
    </source>
</reference>
<dbReference type="PANTHER" id="PTHR11662:SF399">
    <property type="entry name" value="FI19708P1-RELATED"/>
    <property type="match status" value="1"/>
</dbReference>
<feature type="transmembrane region" description="Helical" evidence="8">
    <location>
        <begin position="430"/>
        <end position="450"/>
    </location>
</feature>
<dbReference type="InterPro" id="IPR036259">
    <property type="entry name" value="MFS_trans_sf"/>
</dbReference>